<keyword evidence="2" id="KW-1185">Reference proteome</keyword>
<dbReference type="InParanoid" id="A0A0C3IPP7"/>
<protein>
    <submittedName>
        <fullName evidence="1">Uncharacterized protein</fullName>
    </submittedName>
</protein>
<proteinExistence type="predicted"/>
<dbReference type="AlphaFoldDB" id="A0A0C3IPP7"/>
<accession>A0A0C3IPP7</accession>
<dbReference type="HOGENOM" id="CLU_811622_0_0_1"/>
<dbReference type="EMBL" id="KN832011">
    <property type="protein sequence ID" value="KIN98897.1"/>
    <property type="molecule type" value="Genomic_DNA"/>
</dbReference>
<reference evidence="1 2" key="1">
    <citation type="submission" date="2014-04" db="EMBL/GenBank/DDBJ databases">
        <authorList>
            <consortium name="DOE Joint Genome Institute"/>
            <person name="Kuo A."/>
            <person name="Kohler A."/>
            <person name="Costa M.D."/>
            <person name="Nagy L.G."/>
            <person name="Floudas D."/>
            <person name="Copeland A."/>
            <person name="Barry K.W."/>
            <person name="Cichocki N."/>
            <person name="Veneault-Fourrey C."/>
            <person name="LaButti K."/>
            <person name="Lindquist E.A."/>
            <person name="Lipzen A."/>
            <person name="Lundell T."/>
            <person name="Morin E."/>
            <person name="Murat C."/>
            <person name="Sun H."/>
            <person name="Tunlid A."/>
            <person name="Henrissat B."/>
            <person name="Grigoriev I.V."/>
            <person name="Hibbett D.S."/>
            <person name="Martin F."/>
            <person name="Nordberg H.P."/>
            <person name="Cantor M.N."/>
            <person name="Hua S.X."/>
        </authorList>
    </citation>
    <scope>NUCLEOTIDE SEQUENCE [LARGE SCALE GENOMIC DNA]</scope>
    <source>
        <strain evidence="1 2">Marx 270</strain>
    </source>
</reference>
<organism evidence="1 2">
    <name type="scientific">Pisolithus tinctorius Marx 270</name>
    <dbReference type="NCBI Taxonomy" id="870435"/>
    <lineage>
        <taxon>Eukaryota</taxon>
        <taxon>Fungi</taxon>
        <taxon>Dikarya</taxon>
        <taxon>Basidiomycota</taxon>
        <taxon>Agaricomycotina</taxon>
        <taxon>Agaricomycetes</taxon>
        <taxon>Agaricomycetidae</taxon>
        <taxon>Boletales</taxon>
        <taxon>Sclerodermatineae</taxon>
        <taxon>Pisolithaceae</taxon>
        <taxon>Pisolithus</taxon>
    </lineage>
</organism>
<name>A0A0C3IPP7_PISTI</name>
<sequence>MLSPSIIPADVNGRYERALGTPADTIVGKSRLEVVNLAYEGDGEESGLTRDRPERSFEFHPTNILSLGFVRCCIVPEEVTWVGQRLCMPGNEESGVWHAVITYVSDMLDASFQLVVGYHLGQKWVHVMCNDDHIGGTIPSSDIEAWTDYSWRVFERMWGERRAMATLMKKISTVDSSMFDLHYRLIQRTHIPGTAVDVVLFCDGGYDLGDYAVKVDVQACPGGCSANPRMFKMLRVSVLLLLHHLFFSIPSRTPPQIETPHSNVVCRYSYCYQNCHEHCLAEPPHRDSPPSTCEVFGGSEGETVAGTSSVCLRCGHLWSYHSHERWVWRTGPEIEMEWEKHT</sequence>
<evidence type="ECO:0000313" key="1">
    <source>
        <dbReference type="EMBL" id="KIN98897.1"/>
    </source>
</evidence>
<reference evidence="2" key="2">
    <citation type="submission" date="2015-01" db="EMBL/GenBank/DDBJ databases">
        <title>Evolutionary Origins and Diversification of the Mycorrhizal Mutualists.</title>
        <authorList>
            <consortium name="DOE Joint Genome Institute"/>
            <consortium name="Mycorrhizal Genomics Consortium"/>
            <person name="Kohler A."/>
            <person name="Kuo A."/>
            <person name="Nagy L.G."/>
            <person name="Floudas D."/>
            <person name="Copeland A."/>
            <person name="Barry K.W."/>
            <person name="Cichocki N."/>
            <person name="Veneault-Fourrey C."/>
            <person name="LaButti K."/>
            <person name="Lindquist E.A."/>
            <person name="Lipzen A."/>
            <person name="Lundell T."/>
            <person name="Morin E."/>
            <person name="Murat C."/>
            <person name="Riley R."/>
            <person name="Ohm R."/>
            <person name="Sun H."/>
            <person name="Tunlid A."/>
            <person name="Henrissat B."/>
            <person name="Grigoriev I.V."/>
            <person name="Hibbett D.S."/>
            <person name="Martin F."/>
        </authorList>
    </citation>
    <scope>NUCLEOTIDE SEQUENCE [LARGE SCALE GENOMIC DNA]</scope>
    <source>
        <strain evidence="2">Marx 270</strain>
    </source>
</reference>
<evidence type="ECO:0000313" key="2">
    <source>
        <dbReference type="Proteomes" id="UP000054217"/>
    </source>
</evidence>
<gene>
    <name evidence="1" type="ORF">M404DRAFT_826646</name>
</gene>
<dbReference type="Proteomes" id="UP000054217">
    <property type="component" value="Unassembled WGS sequence"/>
</dbReference>